<dbReference type="GO" id="GO:0005096">
    <property type="term" value="F:GTPase activator activity"/>
    <property type="evidence" value="ECO:0007669"/>
    <property type="project" value="UniProtKB-KW"/>
</dbReference>
<dbReference type="GO" id="GO:0048471">
    <property type="term" value="C:perinuclear region of cytoplasm"/>
    <property type="evidence" value="ECO:0007669"/>
    <property type="project" value="TreeGrafter"/>
</dbReference>
<evidence type="ECO:0000313" key="4">
    <source>
        <dbReference type="EMBL" id="KAJ8604536.1"/>
    </source>
</evidence>
<dbReference type="InterPro" id="IPR001611">
    <property type="entry name" value="Leu-rich_rpt"/>
</dbReference>
<comment type="caution">
    <text evidence="4">The sequence shown here is derived from an EMBL/GenBank/DDBJ whole genome shotgun (WGS) entry which is preliminary data.</text>
</comment>
<dbReference type="Gene3D" id="3.80.10.10">
    <property type="entry name" value="Ribonuclease Inhibitor"/>
    <property type="match status" value="2"/>
</dbReference>
<protein>
    <submittedName>
        <fullName evidence="4">Uncharacterized protein</fullName>
    </submittedName>
</protein>
<dbReference type="EMBL" id="JAQMWT010000330">
    <property type="protein sequence ID" value="KAJ8604536.1"/>
    <property type="molecule type" value="Genomic_DNA"/>
</dbReference>
<proteinExistence type="predicted"/>
<gene>
    <name evidence="4" type="ORF">CTAYLR_000970</name>
</gene>
<dbReference type="PANTHER" id="PTHR24113:SF12">
    <property type="entry name" value="RAN GTPASE-ACTIVATING PROTEIN 1"/>
    <property type="match status" value="1"/>
</dbReference>
<organism evidence="4 5">
    <name type="scientific">Chrysophaeum taylorii</name>
    <dbReference type="NCBI Taxonomy" id="2483200"/>
    <lineage>
        <taxon>Eukaryota</taxon>
        <taxon>Sar</taxon>
        <taxon>Stramenopiles</taxon>
        <taxon>Ochrophyta</taxon>
        <taxon>Pelagophyceae</taxon>
        <taxon>Pelagomonadales</taxon>
        <taxon>Pelagomonadaceae</taxon>
        <taxon>Chrysophaeum</taxon>
    </lineage>
</organism>
<name>A0AAD7UG28_9STRA</name>
<dbReference type="InterPro" id="IPR027038">
    <property type="entry name" value="RanGap"/>
</dbReference>
<sequence>MTMPKLSVEGRVCARAASTDGQSRVAKLAVLRARYCSIAAGETIESVEEAARRLEENRLVNYDASARQLSVASVRLLGRALRSSTTIRILNLWGAAIGIPGAEALGPWLGSTTSLEGIDLRQNELGEHGMRLIAKGLEKNTTLLHLSLGSNAAGPCGVTALADALVAAGHRSKIAILDLDSNDLGVAGGAQVARILVHSQSLVHLNLSYNRLGDAGLALLAPGVVASTCLASLSIRCIGISVIGASIFADVIAGVPLHSVDLGQNDLGDDGARLFIAVLDRAPNLDTLNVTGSVSDDLAREIQRKLDITRGRTFVDAEPRPNFLDFHRSEDYFFTLGRRTHPAAATEAASPHTADLLFQLPRSHA</sequence>
<dbReference type="InterPro" id="IPR032675">
    <property type="entry name" value="LRR_dom_sf"/>
</dbReference>
<accession>A0AAD7UG28</accession>
<evidence type="ECO:0000256" key="1">
    <source>
        <dbReference type="ARBA" id="ARBA00022468"/>
    </source>
</evidence>
<evidence type="ECO:0000313" key="5">
    <source>
        <dbReference type="Proteomes" id="UP001230188"/>
    </source>
</evidence>
<dbReference type="SUPFAM" id="SSF52047">
    <property type="entry name" value="RNI-like"/>
    <property type="match status" value="1"/>
</dbReference>
<dbReference type="PANTHER" id="PTHR24113">
    <property type="entry name" value="RAN GTPASE-ACTIVATING PROTEIN 1"/>
    <property type="match status" value="1"/>
</dbReference>
<dbReference type="SMART" id="SM00368">
    <property type="entry name" value="LRR_RI"/>
    <property type="match status" value="6"/>
</dbReference>
<dbReference type="GO" id="GO:0031267">
    <property type="term" value="F:small GTPase binding"/>
    <property type="evidence" value="ECO:0007669"/>
    <property type="project" value="TreeGrafter"/>
</dbReference>
<evidence type="ECO:0000256" key="3">
    <source>
        <dbReference type="ARBA" id="ARBA00022737"/>
    </source>
</evidence>
<reference evidence="4" key="1">
    <citation type="submission" date="2023-01" db="EMBL/GenBank/DDBJ databases">
        <title>Metagenome sequencing of chrysophaentin producing Chrysophaeum taylorii.</title>
        <authorList>
            <person name="Davison J."/>
            <person name="Bewley C."/>
        </authorList>
    </citation>
    <scope>NUCLEOTIDE SEQUENCE</scope>
    <source>
        <strain evidence="4">NIES-1699</strain>
    </source>
</reference>
<keyword evidence="3" id="KW-0677">Repeat</keyword>
<dbReference type="Pfam" id="PF13516">
    <property type="entry name" value="LRR_6"/>
    <property type="match status" value="3"/>
</dbReference>
<evidence type="ECO:0000256" key="2">
    <source>
        <dbReference type="ARBA" id="ARBA00022614"/>
    </source>
</evidence>
<dbReference type="Proteomes" id="UP001230188">
    <property type="component" value="Unassembled WGS sequence"/>
</dbReference>
<dbReference type="GO" id="GO:0006913">
    <property type="term" value="P:nucleocytoplasmic transport"/>
    <property type="evidence" value="ECO:0007669"/>
    <property type="project" value="TreeGrafter"/>
</dbReference>
<dbReference type="AlphaFoldDB" id="A0AAD7UG28"/>
<keyword evidence="2" id="KW-0433">Leucine-rich repeat</keyword>
<dbReference type="GO" id="GO:0005829">
    <property type="term" value="C:cytosol"/>
    <property type="evidence" value="ECO:0007669"/>
    <property type="project" value="TreeGrafter"/>
</dbReference>
<dbReference type="GO" id="GO:0005634">
    <property type="term" value="C:nucleus"/>
    <property type="evidence" value="ECO:0007669"/>
    <property type="project" value="TreeGrafter"/>
</dbReference>
<keyword evidence="1" id="KW-0343">GTPase activation</keyword>
<keyword evidence="5" id="KW-1185">Reference proteome</keyword>